<dbReference type="Proteomes" id="UP000286415">
    <property type="component" value="Unassembled WGS sequence"/>
</dbReference>
<protein>
    <submittedName>
        <fullName evidence="6">Phosphatidylglycerol/phosphatidylinositol transfer protein</fullName>
    </submittedName>
</protein>
<dbReference type="GO" id="GO:0005576">
    <property type="term" value="C:extracellular region"/>
    <property type="evidence" value="ECO:0007669"/>
    <property type="project" value="UniProtKB-SubCell"/>
</dbReference>
<evidence type="ECO:0000256" key="1">
    <source>
        <dbReference type="ARBA" id="ARBA00004613"/>
    </source>
</evidence>
<reference evidence="6 7" key="2">
    <citation type="journal article" date="2021" name="Genomics">
        <title>High-quality reference genome for Clonorchis sinensis.</title>
        <authorList>
            <person name="Young N.D."/>
            <person name="Stroehlein A.J."/>
            <person name="Kinkar L."/>
            <person name="Wang T."/>
            <person name="Sohn W.M."/>
            <person name="Chang B.C.H."/>
            <person name="Kaur P."/>
            <person name="Weisz D."/>
            <person name="Dudchenko O."/>
            <person name="Aiden E.L."/>
            <person name="Korhonen P.K."/>
            <person name="Gasser R.B."/>
        </authorList>
    </citation>
    <scope>NUCLEOTIDE SEQUENCE [LARGE SCALE GENOMIC DNA]</scope>
    <source>
        <strain evidence="6">Cs-k2</strain>
    </source>
</reference>
<evidence type="ECO:0000313" key="7">
    <source>
        <dbReference type="Proteomes" id="UP000286415"/>
    </source>
</evidence>
<dbReference type="Pfam" id="PF02221">
    <property type="entry name" value="E1_DerP2_DerF2"/>
    <property type="match status" value="1"/>
</dbReference>
<keyword evidence="3" id="KW-0964">Secreted</keyword>
<keyword evidence="7" id="KW-1185">Reference proteome</keyword>
<feature type="domain" description="MD-2-related lipid-recognition" evidence="5">
    <location>
        <begin position="24"/>
        <end position="146"/>
    </location>
</feature>
<dbReference type="SMART" id="SM00737">
    <property type="entry name" value="ML"/>
    <property type="match status" value="1"/>
</dbReference>
<dbReference type="FunFam" id="2.60.40.770:FF:000001">
    <property type="entry name" value="NPC intracellular cholesterol transporter 2"/>
    <property type="match status" value="1"/>
</dbReference>
<evidence type="ECO:0000256" key="4">
    <source>
        <dbReference type="SAM" id="SignalP"/>
    </source>
</evidence>
<dbReference type="Gene3D" id="2.60.40.770">
    <property type="match status" value="1"/>
</dbReference>
<evidence type="ECO:0000256" key="3">
    <source>
        <dbReference type="ARBA" id="ARBA00022525"/>
    </source>
</evidence>
<comment type="similarity">
    <text evidence="2">Belongs to the NPC2 family.</text>
</comment>
<dbReference type="SUPFAM" id="SSF81296">
    <property type="entry name" value="E set domains"/>
    <property type="match status" value="1"/>
</dbReference>
<dbReference type="InterPro" id="IPR003172">
    <property type="entry name" value="ML_dom"/>
</dbReference>
<feature type="chain" id="PRO_5035802091" evidence="4">
    <location>
        <begin position="22"/>
        <end position="149"/>
    </location>
</feature>
<dbReference type="EMBL" id="NIRI02000005">
    <property type="protein sequence ID" value="KAG5454986.1"/>
    <property type="molecule type" value="Genomic_DNA"/>
</dbReference>
<accession>A0A8T1N1I9</accession>
<dbReference type="AlphaFoldDB" id="A0A8T1N1I9"/>
<reference evidence="6 7" key="1">
    <citation type="journal article" date="2018" name="Biotechnol. Adv.">
        <title>Improved genomic resources and new bioinformatic workflow for the carcinogenic parasite Clonorchis sinensis: Biotechnological implications.</title>
        <authorList>
            <person name="Wang D."/>
            <person name="Korhonen P.K."/>
            <person name="Gasser R.B."/>
            <person name="Young N.D."/>
        </authorList>
    </citation>
    <scope>NUCLEOTIDE SEQUENCE [LARGE SCALE GENOMIC DNA]</scope>
    <source>
        <strain evidence="6">Cs-k2</strain>
    </source>
</reference>
<comment type="subcellular location">
    <subcellularLocation>
        <location evidence="1">Secreted</location>
    </subcellularLocation>
</comment>
<feature type="signal peptide" evidence="4">
    <location>
        <begin position="1"/>
        <end position="21"/>
    </location>
</feature>
<dbReference type="OrthoDB" id="6489092at2759"/>
<proteinExistence type="inferred from homology"/>
<evidence type="ECO:0000313" key="6">
    <source>
        <dbReference type="EMBL" id="KAG5454986.1"/>
    </source>
</evidence>
<name>A0A8T1N1I9_CLOSI</name>
<comment type="caution">
    <text evidence="6">The sequence shown here is derived from an EMBL/GenBank/DDBJ whole genome shotgun (WGS) entry which is preliminary data.</text>
</comment>
<keyword evidence="4" id="KW-0732">Signal</keyword>
<dbReference type="InterPro" id="IPR014756">
    <property type="entry name" value="Ig_E-set"/>
</dbReference>
<evidence type="ECO:0000259" key="5">
    <source>
        <dbReference type="SMART" id="SM00737"/>
    </source>
</evidence>
<sequence>MNLVTLFVSGVLFNLSRVTYAVDFRDCGSSKARVISVTISPCNPAHCTLRRGQESSVDILFTTTQRFTVGAARVQAGSPSGFRTLSITASEVCDLLTPGCPVLAGRTYSFKYTGEVPKRSTVGPMTIRWEMLDSNLIPFLCAEFDVQIE</sequence>
<evidence type="ECO:0000256" key="2">
    <source>
        <dbReference type="ARBA" id="ARBA00006370"/>
    </source>
</evidence>
<organism evidence="6 7">
    <name type="scientific">Clonorchis sinensis</name>
    <name type="common">Chinese liver fluke</name>
    <dbReference type="NCBI Taxonomy" id="79923"/>
    <lineage>
        <taxon>Eukaryota</taxon>
        <taxon>Metazoa</taxon>
        <taxon>Spiralia</taxon>
        <taxon>Lophotrochozoa</taxon>
        <taxon>Platyhelminthes</taxon>
        <taxon>Trematoda</taxon>
        <taxon>Digenea</taxon>
        <taxon>Opisthorchiida</taxon>
        <taxon>Opisthorchiata</taxon>
        <taxon>Opisthorchiidae</taxon>
        <taxon>Clonorchis</taxon>
    </lineage>
</organism>
<gene>
    <name evidence="6" type="ORF">CSKR_203774</name>
</gene>